<dbReference type="Proteomes" id="UP000887580">
    <property type="component" value="Unplaced"/>
</dbReference>
<sequence length="1290" mass="147100">MTTNDNFLFSKNKQQSFVDNSFTKNESQYSNLNLNQNFKVSTASPIQSYSKSFSDKKLANSTISESYEEKSQKRNESAKTGVYASSNSIILSNKNEADNRWKKKSPTNNSTLSLHIAAYENSIEATASDSFGEKKKFTVIRNKQALFPPSSFVIQNPFEFPRQQSDKKTEPEVSQYKASQQVLHLYKTLKKDKQGKNMPKTSPLLPPPPPPPVITLDDDDDDDEKKEDGELSDEGSNEIKPKANRRKPKKSKKKKDEEVIPDTPAEGSDIECVGDNIFDIDDNGADDEGLDSTMNIDDDEYFKKIQQASGIYDGDLDITINIAETPKANRGQGTCFNCGGPHVLGDCTLPHDRRKINKNRQSFGSTRRERITERTESKYVPGKLSEEALNALNLYEDEYPQWILRMREMGPFEGYPPAYLKRFKPSEKRLSFYCDDPNLTNEVVKAEIEFDADKIIYYDGFNLIDRHSEAERRCNMNVRRDEQWKKWNKVSYANEFERFLKESIKKDKFNESRKRHHSSDNQAQYSGKKETRREAKKEKRAAERKAEKERKQWITYKQEEARQKLMEDLKNTSINDEPEKFHMIDESIAIFASKKQRKKMDRGKSRSVRSLEEEANWINSMQEQERAAAKAKAEREELAKQERAANKPPPKSWEVYREEKRAQRKAEREERDKHRLRIDRKLIETGTQTDRVRILPWIDGEDNEEAAKIPTSVQQQLEDDAHSARIMSKLLPFLSVEAKVVKEELNDEGVDSHGLTSSELSDLRTFPKRRQEQMKSKKGGQVNLQQTEVHESQSKTLTSAHPTEIVQVKFDDPKKIETPISEKEEQTYVREPVDEEIVDIVTIKKQQHEKLLAVNAAYVNASKSFSRSNIQNPPLSEPTKNQAPKKKAYSSDEESSDESIPEEVSTKPKEKKPLINPPVSKEELEKFKKSNRKSESSASTKDTVTLSKNLKKDDKQPLQISSSSSKASLPPKQEHKGKQQYGSDPNLSKTKIPIKLAPTTQKEKQPIKNPPISKQGFNKSEKSKNLPVEKNVKASKNDQPKDDAKAPNKRQQQQAKKESGAQNSAKNSQSTPQSTKKQEKQQSRPNGNPNNEDLRTYPKRNQEQNKSNNKKKGQRNDPPMEEEDFNDYGAPLTNAEAKALIRMPLTDSKLKVSAPRKQVEKEKGRYKHDPPIPSSKKKYENKGRYDYSDANAVTAAGPSRRSGGNEDRSNSHAVVSDTPASPDLPPVISKTLTEDQAAPKNFLVPVIDTRKMPKPENFAAGITPFQYDNQTERKGTLDALEALIKSVKKD</sequence>
<dbReference type="WBParaSite" id="PS1159_v2.g11625.t1">
    <property type="protein sequence ID" value="PS1159_v2.g11625.t1"/>
    <property type="gene ID" value="PS1159_v2.g11625"/>
</dbReference>
<organism evidence="1 2">
    <name type="scientific">Panagrolaimus sp. PS1159</name>
    <dbReference type="NCBI Taxonomy" id="55785"/>
    <lineage>
        <taxon>Eukaryota</taxon>
        <taxon>Metazoa</taxon>
        <taxon>Ecdysozoa</taxon>
        <taxon>Nematoda</taxon>
        <taxon>Chromadorea</taxon>
        <taxon>Rhabditida</taxon>
        <taxon>Tylenchina</taxon>
        <taxon>Panagrolaimomorpha</taxon>
        <taxon>Panagrolaimoidea</taxon>
        <taxon>Panagrolaimidae</taxon>
        <taxon>Panagrolaimus</taxon>
    </lineage>
</organism>
<protein>
    <submittedName>
        <fullName evidence="2">PSP proline-rich domain-containing protein</fullName>
    </submittedName>
</protein>
<reference evidence="2" key="1">
    <citation type="submission" date="2022-11" db="UniProtKB">
        <authorList>
            <consortium name="WormBaseParasite"/>
        </authorList>
    </citation>
    <scope>IDENTIFICATION</scope>
</reference>
<name>A0AC35EX84_9BILA</name>
<evidence type="ECO:0000313" key="2">
    <source>
        <dbReference type="WBParaSite" id="PS1159_v2.g11625.t1"/>
    </source>
</evidence>
<accession>A0AC35EX84</accession>
<proteinExistence type="predicted"/>
<evidence type="ECO:0000313" key="1">
    <source>
        <dbReference type="Proteomes" id="UP000887580"/>
    </source>
</evidence>